<feature type="chain" id="PRO_5017017675" evidence="1">
    <location>
        <begin position="27"/>
        <end position="266"/>
    </location>
</feature>
<feature type="signal peptide" evidence="1">
    <location>
        <begin position="1"/>
        <end position="26"/>
    </location>
</feature>
<comment type="caution">
    <text evidence="3">The sequence shown here is derived from an EMBL/GenBank/DDBJ whole genome shotgun (WGS) entry which is preliminary data.</text>
</comment>
<dbReference type="EMBL" id="QQBC01000009">
    <property type="protein sequence ID" value="RDI63909.1"/>
    <property type="molecule type" value="Genomic_DNA"/>
</dbReference>
<dbReference type="STRING" id="1210086.GCA_001613105_05427"/>
<evidence type="ECO:0000256" key="1">
    <source>
        <dbReference type="SAM" id="SignalP"/>
    </source>
</evidence>
<proteinExistence type="predicted"/>
<dbReference type="Proteomes" id="UP000254869">
    <property type="component" value="Unassembled WGS sequence"/>
</dbReference>
<dbReference type="Pfam" id="PF03537">
    <property type="entry name" value="Glyco_hydro_114"/>
    <property type="match status" value="1"/>
</dbReference>
<dbReference type="AlphaFoldDB" id="A0A370HZK5"/>
<dbReference type="InterPro" id="IPR013785">
    <property type="entry name" value="Aldolase_TIM"/>
</dbReference>
<dbReference type="PANTHER" id="PTHR35273">
    <property type="entry name" value="ALPHA-1,4 POLYGALACTOSAMINIDASE, PUTATIVE (AFU_ORTHOLOGUE AFUA_3G07890)-RELATED"/>
    <property type="match status" value="1"/>
</dbReference>
<keyword evidence="3" id="KW-0378">Hydrolase</keyword>
<evidence type="ECO:0000259" key="2">
    <source>
        <dbReference type="Pfam" id="PF03537"/>
    </source>
</evidence>
<sequence>MKIAALPRLAALLAAAFSLVVPANCAAQPNAVVLPPRGAGVDYQIGGPYAPPEGVRIVTRDHKVAPADGLYNICYVNAFQTQPGGEDQWDPDLLLRDADGRPVVDEKWGETLLDIRTVDKQTRIADKVNGWIDECAAERYQAVELDNYDSYDRSKKLLTTDQAQSYIRRLSGHAHDKGLAVAQKNAAELSNNHARNGLDFAVAEQCGDTGECGDYVTAFSDNVIDVEYTDAGLAAACEQVGSRISIVQRDEDVVPAGASGYLRRTC</sequence>
<organism evidence="3 4">
    <name type="scientific">Nocardia pseudobrasiliensis</name>
    <dbReference type="NCBI Taxonomy" id="45979"/>
    <lineage>
        <taxon>Bacteria</taxon>
        <taxon>Bacillati</taxon>
        <taxon>Actinomycetota</taxon>
        <taxon>Actinomycetes</taxon>
        <taxon>Mycobacteriales</taxon>
        <taxon>Nocardiaceae</taxon>
        <taxon>Nocardia</taxon>
    </lineage>
</organism>
<keyword evidence="1" id="KW-0732">Signal</keyword>
<dbReference type="Gene3D" id="3.20.20.70">
    <property type="entry name" value="Aldolase class I"/>
    <property type="match status" value="1"/>
</dbReference>
<accession>A0A370HZK5</accession>
<feature type="domain" description="Glycoside-hydrolase family GH114 TIM-barrel" evidence="2">
    <location>
        <begin position="42"/>
        <end position="253"/>
    </location>
</feature>
<dbReference type="SUPFAM" id="SSF51445">
    <property type="entry name" value="(Trans)glycosidases"/>
    <property type="match status" value="1"/>
</dbReference>
<reference evidence="3 4" key="1">
    <citation type="submission" date="2018-07" db="EMBL/GenBank/DDBJ databases">
        <title>Genomic Encyclopedia of Type Strains, Phase IV (KMG-IV): sequencing the most valuable type-strain genomes for metagenomic binning, comparative biology and taxonomic classification.</title>
        <authorList>
            <person name="Goeker M."/>
        </authorList>
    </citation>
    <scope>NUCLEOTIDE SEQUENCE [LARGE SCALE GENOMIC DNA]</scope>
    <source>
        <strain evidence="3 4">DSM 44290</strain>
    </source>
</reference>
<dbReference type="GO" id="GO:0016787">
    <property type="term" value="F:hydrolase activity"/>
    <property type="evidence" value="ECO:0007669"/>
    <property type="project" value="UniProtKB-KW"/>
</dbReference>
<protein>
    <submittedName>
        <fullName evidence="3">Glycosyl hydrolase family 114</fullName>
    </submittedName>
</protein>
<evidence type="ECO:0000313" key="4">
    <source>
        <dbReference type="Proteomes" id="UP000254869"/>
    </source>
</evidence>
<dbReference type="RefSeq" id="WP_068003359.1">
    <property type="nucleotide sequence ID" value="NZ_QQBC01000009.1"/>
</dbReference>
<dbReference type="InterPro" id="IPR004352">
    <property type="entry name" value="GH114_TIM-barrel"/>
</dbReference>
<name>A0A370HZK5_9NOCA</name>
<dbReference type="InterPro" id="IPR017853">
    <property type="entry name" value="GH"/>
</dbReference>
<keyword evidence="4" id="KW-1185">Reference proteome</keyword>
<gene>
    <name evidence="3" type="ORF">DFR76_109249</name>
</gene>
<dbReference type="PANTHER" id="PTHR35273:SF2">
    <property type="entry name" value="ALPHA-GALACTOSIDASE"/>
    <property type="match status" value="1"/>
</dbReference>
<evidence type="ECO:0000313" key="3">
    <source>
        <dbReference type="EMBL" id="RDI63909.1"/>
    </source>
</evidence>